<evidence type="ECO:0000313" key="2">
    <source>
        <dbReference type="Proteomes" id="UP000789833"/>
    </source>
</evidence>
<protein>
    <recommendedName>
        <fullName evidence="3">OsmC family peroxiredoxin</fullName>
    </recommendedName>
</protein>
<dbReference type="InterPro" id="IPR036102">
    <property type="entry name" value="OsmC/Ohrsf"/>
</dbReference>
<name>A0ABM8YSI2_9BACI</name>
<sequence length="126" mass="14161">MKFKMKDVGFTTSLEYGELHVAGDEQFGFRPFQLMVSSIVVCSGGVLRTILKKKRLEVEDIAIKADVTRNEKEANRIEKIHIHYTIKGNDLVESKIASSIELASKNCPMAQSVKDSIEIVETFELV</sequence>
<dbReference type="SUPFAM" id="SSF82784">
    <property type="entry name" value="OsmC-like"/>
    <property type="match status" value="1"/>
</dbReference>
<accession>A0ABM8YSI2</accession>
<comment type="caution">
    <text evidence="1">The sequence shown here is derived from an EMBL/GenBank/DDBJ whole genome shotgun (WGS) entry which is preliminary data.</text>
</comment>
<dbReference type="Gene3D" id="3.30.300.20">
    <property type="match status" value="1"/>
</dbReference>
<organism evidence="1 2">
    <name type="scientific">Sutcliffiella rhizosphaerae</name>
    <dbReference type="NCBI Taxonomy" id="2880967"/>
    <lineage>
        <taxon>Bacteria</taxon>
        <taxon>Bacillati</taxon>
        <taxon>Bacillota</taxon>
        <taxon>Bacilli</taxon>
        <taxon>Bacillales</taxon>
        <taxon>Bacillaceae</taxon>
        <taxon>Sutcliffiella</taxon>
    </lineage>
</organism>
<proteinExistence type="predicted"/>
<dbReference type="RefSeq" id="WP_230503889.1">
    <property type="nucleotide sequence ID" value="NZ_CAKJTJ010000030.1"/>
</dbReference>
<evidence type="ECO:0008006" key="3">
    <source>
        <dbReference type="Google" id="ProtNLM"/>
    </source>
</evidence>
<dbReference type="PANTHER" id="PTHR34352">
    <property type="entry name" value="PROTEIN YHFA"/>
    <property type="match status" value="1"/>
</dbReference>
<evidence type="ECO:0000313" key="1">
    <source>
        <dbReference type="EMBL" id="CAG9622919.1"/>
    </source>
</evidence>
<dbReference type="PANTHER" id="PTHR34352:SF1">
    <property type="entry name" value="PROTEIN YHFA"/>
    <property type="match status" value="1"/>
</dbReference>
<keyword evidence="2" id="KW-1185">Reference proteome</keyword>
<dbReference type="EMBL" id="CAKJTJ010000030">
    <property type="protein sequence ID" value="CAG9622919.1"/>
    <property type="molecule type" value="Genomic_DNA"/>
</dbReference>
<reference evidence="1 2" key="1">
    <citation type="submission" date="2021-10" db="EMBL/GenBank/DDBJ databases">
        <authorList>
            <person name="Criscuolo A."/>
        </authorList>
    </citation>
    <scope>NUCLEOTIDE SEQUENCE [LARGE SCALE GENOMIC DNA]</scope>
    <source>
        <strain evidence="2">CIP 111883</strain>
    </source>
</reference>
<dbReference type="InterPro" id="IPR003718">
    <property type="entry name" value="OsmC/Ohr_fam"/>
</dbReference>
<gene>
    <name evidence="1" type="ORF">BACCIP111883_03714</name>
</gene>
<dbReference type="InterPro" id="IPR015946">
    <property type="entry name" value="KH_dom-like_a/b"/>
</dbReference>
<dbReference type="Pfam" id="PF02566">
    <property type="entry name" value="OsmC"/>
    <property type="match status" value="1"/>
</dbReference>
<dbReference type="Proteomes" id="UP000789833">
    <property type="component" value="Unassembled WGS sequence"/>
</dbReference>